<evidence type="ECO:0000313" key="2">
    <source>
        <dbReference type="Proteomes" id="UP000011693"/>
    </source>
</evidence>
<dbReference type="EMBL" id="AOIN01000055">
    <property type="protein sequence ID" value="ELY99938.1"/>
    <property type="molecule type" value="Genomic_DNA"/>
</dbReference>
<sequence>MGALTDDYGMRREHFTLHVSNVDWVETGEEPSKPSVSIDFTGPAAMLRERLTGPSDEVLEAGETDVALRLQEPLDEDAAGVVSVTNRITGDFILELNEEADDVLRFIQAARGYGEQANDDDGRYEVEIRLEGEPFVGYDKRTFLVYDDEGSLLRQHSLIPSGVEL</sequence>
<dbReference type="Pfam" id="PF19106">
    <property type="entry name" value="DUF5793"/>
    <property type="match status" value="1"/>
</dbReference>
<dbReference type="PATRIC" id="fig|1227492.4.peg.1805"/>
<accession>M0ARD0</accession>
<evidence type="ECO:0000313" key="1">
    <source>
        <dbReference type="EMBL" id="ELY99938.1"/>
    </source>
</evidence>
<reference evidence="1 2" key="1">
    <citation type="journal article" date="2014" name="PLoS Genet.">
        <title>Phylogenetically driven sequencing of extremely halophilic archaea reveals strategies for static and dynamic osmo-response.</title>
        <authorList>
            <person name="Becker E.A."/>
            <person name="Seitzer P.M."/>
            <person name="Tritt A."/>
            <person name="Larsen D."/>
            <person name="Krusor M."/>
            <person name="Yao A.I."/>
            <person name="Wu D."/>
            <person name="Madern D."/>
            <person name="Eisen J.A."/>
            <person name="Darling A.E."/>
            <person name="Facciotti M.T."/>
        </authorList>
    </citation>
    <scope>NUCLEOTIDE SEQUENCE [LARGE SCALE GENOMIC DNA]</scope>
    <source>
        <strain evidence="1 2">JCM 10990</strain>
    </source>
</reference>
<dbReference type="STRING" id="1227492.C482_09228"/>
<dbReference type="Proteomes" id="UP000011693">
    <property type="component" value="Unassembled WGS sequence"/>
</dbReference>
<dbReference type="AlphaFoldDB" id="M0ARD0"/>
<proteinExistence type="predicted"/>
<name>M0ARD0_9EURY</name>
<comment type="caution">
    <text evidence="1">The sequence shown here is derived from an EMBL/GenBank/DDBJ whole genome shotgun (WGS) entry which is preliminary data.</text>
</comment>
<gene>
    <name evidence="1" type="ORF">C482_09228</name>
</gene>
<protein>
    <submittedName>
        <fullName evidence="1">Uncharacterized protein</fullName>
    </submittedName>
</protein>
<dbReference type="InterPro" id="IPR043811">
    <property type="entry name" value="DUF5793"/>
</dbReference>
<organism evidence="1 2">
    <name type="scientific">Natrialba chahannaoensis JCM 10990</name>
    <dbReference type="NCBI Taxonomy" id="1227492"/>
    <lineage>
        <taxon>Archaea</taxon>
        <taxon>Methanobacteriati</taxon>
        <taxon>Methanobacteriota</taxon>
        <taxon>Stenosarchaea group</taxon>
        <taxon>Halobacteria</taxon>
        <taxon>Halobacteriales</taxon>
        <taxon>Natrialbaceae</taxon>
        <taxon>Natrialba</taxon>
    </lineage>
</organism>
<keyword evidence="2" id="KW-1185">Reference proteome</keyword>